<dbReference type="PIRSF" id="PIRSF003059">
    <property type="entry name" value="Sucrose_phosphorylase"/>
    <property type="match status" value="1"/>
</dbReference>
<evidence type="ECO:0000259" key="5">
    <source>
        <dbReference type="SMART" id="SM00642"/>
    </source>
</evidence>
<dbReference type="RefSeq" id="WP_301165766.1">
    <property type="nucleotide sequence ID" value="NZ_JAUHTR010000004.1"/>
</dbReference>
<dbReference type="PANTHER" id="PTHR38784:SF1">
    <property type="entry name" value="SUCROSE PHOSPHORYLASE"/>
    <property type="match status" value="1"/>
</dbReference>
<dbReference type="SUPFAM" id="SSF51445">
    <property type="entry name" value="(Trans)glycosidases"/>
    <property type="match status" value="1"/>
</dbReference>
<dbReference type="EC" id="2.4.1.7" evidence="4"/>
<evidence type="ECO:0000256" key="1">
    <source>
        <dbReference type="ARBA" id="ARBA00008452"/>
    </source>
</evidence>
<keyword evidence="7" id="KW-1185">Reference proteome</keyword>
<dbReference type="InterPro" id="IPR016377">
    <property type="entry name" value="Sucrose_GGa_phosphorylase-rel"/>
</dbReference>
<dbReference type="InterPro" id="IPR017853">
    <property type="entry name" value="GH"/>
</dbReference>
<dbReference type="Gene3D" id="3.20.20.80">
    <property type="entry name" value="Glycosidases"/>
    <property type="match status" value="1"/>
</dbReference>
<feature type="domain" description="Glycosyl hydrolase family 13 catalytic" evidence="5">
    <location>
        <begin position="52"/>
        <end position="484"/>
    </location>
</feature>
<proteinExistence type="inferred from homology"/>
<gene>
    <name evidence="6" type="ORF">QYB97_09520</name>
</gene>
<evidence type="ECO:0000256" key="4">
    <source>
        <dbReference type="PIRNR" id="PIRNR003059"/>
    </source>
</evidence>
<reference evidence="6" key="1">
    <citation type="submission" date="2023-07" db="EMBL/GenBank/DDBJ databases">
        <title>Fictibacillus sp. isolated from freshwater pond.</title>
        <authorList>
            <person name="Kirdat K."/>
            <person name="Bhat A."/>
            <person name="Mourya A."/>
            <person name="Yadav A."/>
        </authorList>
    </citation>
    <scope>NUCLEOTIDE SEQUENCE</scope>
    <source>
        <strain evidence="6">NE201</strain>
    </source>
</reference>
<keyword evidence="3 4" id="KW-0808">Transferase</keyword>
<dbReference type="Gene3D" id="2.60.40.1180">
    <property type="entry name" value="Golgi alpha-mannosidase II"/>
    <property type="match status" value="1"/>
</dbReference>
<comment type="catalytic activity">
    <reaction evidence="4">
        <text>sucrose + phosphate = D-fructose + alpha-D-glucose 1-phosphate</text>
        <dbReference type="Rhea" id="RHEA:24048"/>
        <dbReference type="ChEBI" id="CHEBI:17992"/>
        <dbReference type="ChEBI" id="CHEBI:37721"/>
        <dbReference type="ChEBI" id="CHEBI:43474"/>
        <dbReference type="ChEBI" id="CHEBI:58601"/>
        <dbReference type="EC" id="2.4.1.7"/>
    </reaction>
</comment>
<evidence type="ECO:0000256" key="3">
    <source>
        <dbReference type="ARBA" id="ARBA00022679"/>
    </source>
</evidence>
<evidence type="ECO:0000313" key="6">
    <source>
        <dbReference type="EMBL" id="MDN4524713.1"/>
    </source>
</evidence>
<dbReference type="SMART" id="SM00642">
    <property type="entry name" value="Aamy"/>
    <property type="match status" value="1"/>
</dbReference>
<dbReference type="InterPro" id="IPR013780">
    <property type="entry name" value="Glyco_hydro_b"/>
</dbReference>
<name>A0ABT8HVA1_9BACL</name>
<dbReference type="Proteomes" id="UP001172721">
    <property type="component" value="Unassembled WGS sequence"/>
</dbReference>
<dbReference type="EMBL" id="JAUHTR010000004">
    <property type="protein sequence ID" value="MDN4524713.1"/>
    <property type="molecule type" value="Genomic_DNA"/>
</dbReference>
<protein>
    <recommendedName>
        <fullName evidence="4">Sucrose phosphorylase</fullName>
        <ecNumber evidence="4">2.4.1.7</ecNumber>
    </recommendedName>
    <alternativeName>
        <fullName evidence="4">Sucrose glucosyltransferase</fullName>
    </alternativeName>
</protein>
<dbReference type="Gene3D" id="3.90.400.10">
    <property type="entry name" value="Oligo-1,6-glucosidase, Domain 2"/>
    <property type="match status" value="1"/>
</dbReference>
<dbReference type="InterPro" id="IPR045857">
    <property type="entry name" value="O16G_dom_2"/>
</dbReference>
<dbReference type="InterPro" id="IPR033746">
    <property type="entry name" value="GGa_phosphorylase"/>
</dbReference>
<organism evidence="6 7">
    <name type="scientific">Fictibacillus fluitans</name>
    <dbReference type="NCBI Taxonomy" id="3058422"/>
    <lineage>
        <taxon>Bacteria</taxon>
        <taxon>Bacillati</taxon>
        <taxon>Bacillota</taxon>
        <taxon>Bacilli</taxon>
        <taxon>Bacillales</taxon>
        <taxon>Fictibacillaceae</taxon>
        <taxon>Fictibacillus</taxon>
    </lineage>
</organism>
<keyword evidence="2 4" id="KW-0328">Glycosyltransferase</keyword>
<dbReference type="Pfam" id="PF00128">
    <property type="entry name" value="Alpha-amylase"/>
    <property type="match status" value="1"/>
</dbReference>
<dbReference type="PANTHER" id="PTHR38784">
    <property type="entry name" value="SUCROSE PHOSPHORYLASE"/>
    <property type="match status" value="1"/>
</dbReference>
<dbReference type="CDD" id="cd11356">
    <property type="entry name" value="AmyAc_Sucrose_phosphorylase-like_1"/>
    <property type="match status" value="1"/>
</dbReference>
<dbReference type="InterPro" id="IPR006047">
    <property type="entry name" value="GH13_cat_dom"/>
</dbReference>
<accession>A0ABT8HVA1</accession>
<comment type="similarity">
    <text evidence="1 4">Belongs to the glycosyl hydrolase 13 family. Sucrose phosphorylase subfamily.</text>
</comment>
<comment type="caution">
    <text evidence="6">The sequence shown here is derived from an EMBL/GenBank/DDBJ whole genome shotgun (WGS) entry which is preliminary data.</text>
</comment>
<evidence type="ECO:0000313" key="7">
    <source>
        <dbReference type="Proteomes" id="UP001172721"/>
    </source>
</evidence>
<evidence type="ECO:0000256" key="2">
    <source>
        <dbReference type="ARBA" id="ARBA00022676"/>
    </source>
</evidence>
<sequence>MNKQQFMQEAEGLLMAVYGKDGAEERTEQLVSLVQKWKEKDTPSSSPLSQKNVYLITYGDSIQKEGISPLAALHQFLNTQAGDEITDVHLLPMFPYTSDDGFSVVDYREINPELGSWEDISRLSDDFHLMFDFVANHISKSSSWFKGFLKDDPLYRHYFIPEDSGFNASSVVRPRTTPLFHSYNSTSGKKTAWTTFSEDQVDVNFSHFPVLLEMTDILLMYADRGGTSIRLDAIGFLWKKSGTACIHLPETHAIIQLWRLILDYLESRTQLITETNVPHKENISYLGDGENEAHMVYQFPLPPLVLHAFTVHETAKLSDWARSIEKVSDHATYFNFLASHDGIGMRPTEGILGDKDRQLLVDKVKENGGRVSYKSNPDGTESPYELNINYMEALLNKGEDEEEDVQIQKMLAAHSVLFSFIGVPAVYYHSLLGSGNDLQGVEQSCINRRINREKLDYDALINELETSDRRRGVFGGLKKMMRIRQAESAFSPFADQKVKDLGPEIFALERWNKETDEQIFFAVNTASQKVSIQLPTGGTDLWTGKTVERQTELEPYQFIWVKPQ</sequence>